<protein>
    <recommendedName>
        <fullName evidence="2">Hydrogenase maturation protease</fullName>
    </recommendedName>
</protein>
<proteinExistence type="predicted"/>
<dbReference type="EMBL" id="BARU01032441">
    <property type="protein sequence ID" value="GAH71128.1"/>
    <property type="molecule type" value="Genomic_DNA"/>
</dbReference>
<comment type="caution">
    <text evidence="1">The sequence shown here is derived from an EMBL/GenBank/DDBJ whole genome shotgun (WGS) entry which is preliminary data.</text>
</comment>
<evidence type="ECO:0008006" key="2">
    <source>
        <dbReference type="Google" id="ProtNLM"/>
    </source>
</evidence>
<sequence length="60" mass="6707">ATAIEIGKKFLVGQMPAKIVVFAVNIQEVTEFTEEMTRKVKEAISRAVNLVLEEIDSNKE</sequence>
<feature type="non-terminal residue" evidence="1">
    <location>
        <position position="1"/>
    </location>
</feature>
<dbReference type="InterPro" id="IPR023430">
    <property type="entry name" value="Pept_HybD-like_dom_sf"/>
</dbReference>
<evidence type="ECO:0000313" key="1">
    <source>
        <dbReference type="EMBL" id="GAH71128.1"/>
    </source>
</evidence>
<organism evidence="1">
    <name type="scientific">marine sediment metagenome</name>
    <dbReference type="NCBI Taxonomy" id="412755"/>
    <lineage>
        <taxon>unclassified sequences</taxon>
        <taxon>metagenomes</taxon>
        <taxon>ecological metagenomes</taxon>
    </lineage>
</organism>
<gene>
    <name evidence="1" type="ORF">S03H2_51166</name>
</gene>
<reference evidence="1" key="1">
    <citation type="journal article" date="2014" name="Front. Microbiol.">
        <title>High frequency of phylogenetically diverse reductive dehalogenase-homologous genes in deep subseafloor sedimentary metagenomes.</title>
        <authorList>
            <person name="Kawai M."/>
            <person name="Futagami T."/>
            <person name="Toyoda A."/>
            <person name="Takaki Y."/>
            <person name="Nishi S."/>
            <person name="Hori S."/>
            <person name="Arai W."/>
            <person name="Tsubouchi T."/>
            <person name="Morono Y."/>
            <person name="Uchiyama I."/>
            <person name="Ito T."/>
            <person name="Fujiyama A."/>
            <person name="Inagaki F."/>
            <person name="Takami H."/>
        </authorList>
    </citation>
    <scope>NUCLEOTIDE SEQUENCE</scope>
    <source>
        <strain evidence="1">Expedition CK06-06</strain>
    </source>
</reference>
<name>X1JMW9_9ZZZZ</name>
<dbReference type="SUPFAM" id="SSF53163">
    <property type="entry name" value="HybD-like"/>
    <property type="match status" value="1"/>
</dbReference>
<dbReference type="Gene3D" id="3.40.50.1450">
    <property type="entry name" value="HybD-like"/>
    <property type="match status" value="1"/>
</dbReference>
<accession>X1JMW9</accession>
<dbReference type="AlphaFoldDB" id="X1JMW9"/>